<evidence type="ECO:0000313" key="8">
    <source>
        <dbReference type="Proteomes" id="UP000286931"/>
    </source>
</evidence>
<dbReference type="PANTHER" id="PTHR30055">
    <property type="entry name" value="HTH-TYPE TRANSCRIPTIONAL REGULATOR RUTR"/>
    <property type="match status" value="1"/>
</dbReference>
<dbReference type="Proteomes" id="UP000286931">
    <property type="component" value="Unassembled WGS sequence"/>
</dbReference>
<dbReference type="GO" id="GO:0000976">
    <property type="term" value="F:transcription cis-regulatory region binding"/>
    <property type="evidence" value="ECO:0007669"/>
    <property type="project" value="TreeGrafter"/>
</dbReference>
<sequence length="230" mass="25048">MQPATSRSAVEPTPADPTVDSDPTVGIDLDDPGAAEKPRRGRPRSEEAERAILHATWRLLAEHRSITGLSVEAVAQEAGVGKATIYRRWPGKEALIIAAIEATEVTPAALAGRSLREDLVSVLDNMRRQAIDNRGDGLMGIVAGEIRNHPELHRRYHEVVVEKRRAILRDLLQRGVDSGELRADLPMEVLMDLVAGPILVRKLVRENASLDPELPGQLADALLGGIRARS</sequence>
<gene>
    <name evidence="7" type="ORF">EHYA_04016</name>
</gene>
<dbReference type="InterPro" id="IPR001647">
    <property type="entry name" value="HTH_TetR"/>
</dbReference>
<feature type="DNA-binding region" description="H-T-H motif" evidence="4">
    <location>
        <begin position="70"/>
        <end position="89"/>
    </location>
</feature>
<keyword evidence="8" id="KW-1185">Reference proteome</keyword>
<feature type="compositionally biased region" description="Basic and acidic residues" evidence="5">
    <location>
        <begin position="34"/>
        <end position="47"/>
    </location>
</feature>
<protein>
    <submittedName>
        <fullName evidence="7">TetR family transcriptional regulator</fullName>
    </submittedName>
</protein>
<organism evidence="7 8">
    <name type="scientific">Embleya hyalina</name>
    <dbReference type="NCBI Taxonomy" id="516124"/>
    <lineage>
        <taxon>Bacteria</taxon>
        <taxon>Bacillati</taxon>
        <taxon>Actinomycetota</taxon>
        <taxon>Actinomycetes</taxon>
        <taxon>Kitasatosporales</taxon>
        <taxon>Streptomycetaceae</taxon>
        <taxon>Embleya</taxon>
    </lineage>
</organism>
<comment type="caution">
    <text evidence="7">The sequence shown here is derived from an EMBL/GenBank/DDBJ whole genome shotgun (WGS) entry which is preliminary data.</text>
</comment>
<dbReference type="InterPro" id="IPR036271">
    <property type="entry name" value="Tet_transcr_reg_TetR-rel_C_sf"/>
</dbReference>
<dbReference type="AlphaFoldDB" id="A0A401YNY7"/>
<evidence type="ECO:0000256" key="2">
    <source>
        <dbReference type="ARBA" id="ARBA00023125"/>
    </source>
</evidence>
<dbReference type="SUPFAM" id="SSF48498">
    <property type="entry name" value="Tetracyclin repressor-like, C-terminal domain"/>
    <property type="match status" value="1"/>
</dbReference>
<dbReference type="Pfam" id="PF00440">
    <property type="entry name" value="TetR_N"/>
    <property type="match status" value="1"/>
</dbReference>
<feature type="domain" description="HTH tetR-type" evidence="6">
    <location>
        <begin position="46"/>
        <end position="107"/>
    </location>
</feature>
<dbReference type="InterPro" id="IPR011075">
    <property type="entry name" value="TetR_C"/>
</dbReference>
<accession>A0A401YNY7</accession>
<dbReference type="PROSITE" id="PS01081">
    <property type="entry name" value="HTH_TETR_1"/>
    <property type="match status" value="1"/>
</dbReference>
<dbReference type="GO" id="GO:0003700">
    <property type="term" value="F:DNA-binding transcription factor activity"/>
    <property type="evidence" value="ECO:0007669"/>
    <property type="project" value="TreeGrafter"/>
</dbReference>
<dbReference type="SUPFAM" id="SSF46689">
    <property type="entry name" value="Homeodomain-like"/>
    <property type="match status" value="1"/>
</dbReference>
<evidence type="ECO:0000259" key="6">
    <source>
        <dbReference type="PROSITE" id="PS50977"/>
    </source>
</evidence>
<name>A0A401YNY7_9ACTN</name>
<evidence type="ECO:0000256" key="4">
    <source>
        <dbReference type="PROSITE-ProRule" id="PRU00335"/>
    </source>
</evidence>
<evidence type="ECO:0000313" key="7">
    <source>
        <dbReference type="EMBL" id="GCD96331.1"/>
    </source>
</evidence>
<dbReference type="InterPro" id="IPR050109">
    <property type="entry name" value="HTH-type_TetR-like_transc_reg"/>
</dbReference>
<feature type="region of interest" description="Disordered" evidence="5">
    <location>
        <begin position="1"/>
        <end position="47"/>
    </location>
</feature>
<keyword evidence="1" id="KW-0805">Transcription regulation</keyword>
<dbReference type="PANTHER" id="PTHR30055:SF148">
    <property type="entry name" value="TETR-FAMILY TRANSCRIPTIONAL REGULATOR"/>
    <property type="match status" value="1"/>
</dbReference>
<proteinExistence type="predicted"/>
<keyword evidence="3" id="KW-0804">Transcription</keyword>
<dbReference type="InterPro" id="IPR009057">
    <property type="entry name" value="Homeodomain-like_sf"/>
</dbReference>
<keyword evidence="2 4" id="KW-0238">DNA-binding</keyword>
<dbReference type="EMBL" id="BIFH01000020">
    <property type="protein sequence ID" value="GCD96331.1"/>
    <property type="molecule type" value="Genomic_DNA"/>
</dbReference>
<evidence type="ECO:0000256" key="5">
    <source>
        <dbReference type="SAM" id="MobiDB-lite"/>
    </source>
</evidence>
<reference evidence="7 8" key="1">
    <citation type="submission" date="2018-12" db="EMBL/GenBank/DDBJ databases">
        <title>Draft genome sequence of Embleya hyalina NBRC 13850T.</title>
        <authorList>
            <person name="Komaki H."/>
            <person name="Hosoyama A."/>
            <person name="Kimura A."/>
            <person name="Ichikawa N."/>
            <person name="Tamura T."/>
        </authorList>
    </citation>
    <scope>NUCLEOTIDE SEQUENCE [LARGE SCALE GENOMIC DNA]</scope>
    <source>
        <strain evidence="7 8">NBRC 13850</strain>
    </source>
</reference>
<dbReference type="Pfam" id="PF16859">
    <property type="entry name" value="TetR_C_11"/>
    <property type="match status" value="1"/>
</dbReference>
<dbReference type="PROSITE" id="PS50977">
    <property type="entry name" value="HTH_TETR_2"/>
    <property type="match status" value="1"/>
</dbReference>
<dbReference type="RefSeq" id="WP_160161471.1">
    <property type="nucleotide sequence ID" value="NZ_BIFH01000020.1"/>
</dbReference>
<evidence type="ECO:0000256" key="1">
    <source>
        <dbReference type="ARBA" id="ARBA00023015"/>
    </source>
</evidence>
<dbReference type="InterPro" id="IPR023772">
    <property type="entry name" value="DNA-bd_HTH_TetR-type_CS"/>
</dbReference>
<dbReference type="OrthoDB" id="9796019at2"/>
<dbReference type="Gene3D" id="1.10.10.60">
    <property type="entry name" value="Homeodomain-like"/>
    <property type="match status" value="1"/>
</dbReference>
<dbReference type="Gene3D" id="1.10.357.10">
    <property type="entry name" value="Tetracycline Repressor, domain 2"/>
    <property type="match status" value="1"/>
</dbReference>
<evidence type="ECO:0000256" key="3">
    <source>
        <dbReference type="ARBA" id="ARBA00023163"/>
    </source>
</evidence>